<protein>
    <submittedName>
        <fullName evidence="2">Aldo/keto reductase</fullName>
    </submittedName>
</protein>
<dbReference type="Proteomes" id="UP001165366">
    <property type="component" value="Unassembled WGS sequence"/>
</dbReference>
<dbReference type="Gene3D" id="3.20.20.100">
    <property type="entry name" value="NADP-dependent oxidoreductase domain"/>
    <property type="match status" value="1"/>
</dbReference>
<name>A0ABS9KJ77_9BACT</name>
<dbReference type="PANTHER" id="PTHR43312">
    <property type="entry name" value="D-THREO-ALDOSE 1-DEHYDROGENASE"/>
    <property type="match status" value="1"/>
</dbReference>
<dbReference type="PANTHER" id="PTHR43312:SF1">
    <property type="entry name" value="NADP-DEPENDENT OXIDOREDUCTASE DOMAIN-CONTAINING PROTEIN"/>
    <property type="match status" value="1"/>
</dbReference>
<accession>A0ABS9KJ77</accession>
<dbReference type="RefSeq" id="WP_237856421.1">
    <property type="nucleotide sequence ID" value="NZ_JAKLWS010000049.1"/>
</dbReference>
<dbReference type="Pfam" id="PF00248">
    <property type="entry name" value="Aldo_ket_red"/>
    <property type="match status" value="1"/>
</dbReference>
<evidence type="ECO:0000313" key="3">
    <source>
        <dbReference type="Proteomes" id="UP001165366"/>
    </source>
</evidence>
<dbReference type="InterPro" id="IPR053135">
    <property type="entry name" value="AKR2_Oxidoreductase"/>
</dbReference>
<reference evidence="2" key="1">
    <citation type="submission" date="2022-01" db="EMBL/GenBank/DDBJ databases">
        <authorList>
            <person name="Wang Y."/>
        </authorList>
    </citation>
    <scope>NUCLEOTIDE SEQUENCE</scope>
    <source>
        <strain evidence="2">WB101</strain>
    </source>
</reference>
<comment type="caution">
    <text evidence="2">The sequence shown here is derived from an EMBL/GenBank/DDBJ whole genome shotgun (WGS) entry which is preliminary data.</text>
</comment>
<organism evidence="2 3">
    <name type="scientific">Rhodohalobacter sulfatireducens</name>
    <dbReference type="NCBI Taxonomy" id="2911366"/>
    <lineage>
        <taxon>Bacteria</taxon>
        <taxon>Pseudomonadati</taxon>
        <taxon>Balneolota</taxon>
        <taxon>Balneolia</taxon>
        <taxon>Balneolales</taxon>
        <taxon>Balneolaceae</taxon>
        <taxon>Rhodohalobacter</taxon>
    </lineage>
</organism>
<evidence type="ECO:0000313" key="2">
    <source>
        <dbReference type="EMBL" id="MCG2590906.1"/>
    </source>
</evidence>
<dbReference type="InterPro" id="IPR023210">
    <property type="entry name" value="NADP_OxRdtase_dom"/>
</dbReference>
<dbReference type="SUPFAM" id="SSF51430">
    <property type="entry name" value="NAD(P)-linked oxidoreductase"/>
    <property type="match status" value="1"/>
</dbReference>
<keyword evidence="3" id="KW-1185">Reference proteome</keyword>
<reference evidence="2" key="2">
    <citation type="submission" date="2024-05" db="EMBL/GenBank/DDBJ databases">
        <title>Rhodohalobacter halophilus gen. nov., sp. nov., a moderately halophilic member of the family Balneolaceae.</title>
        <authorList>
            <person name="Xia J."/>
        </authorList>
    </citation>
    <scope>NUCLEOTIDE SEQUENCE</scope>
    <source>
        <strain evidence="2">WB101</strain>
    </source>
</reference>
<evidence type="ECO:0000259" key="1">
    <source>
        <dbReference type="Pfam" id="PF00248"/>
    </source>
</evidence>
<dbReference type="InterPro" id="IPR036812">
    <property type="entry name" value="NAD(P)_OxRdtase_dom_sf"/>
</dbReference>
<sequence length="331" mass="37679">MRYRQFGFTDLKVSEVGFGTWGIGGPVMAGDIPIGWGDVDDETSLKALEKAYDLGVNFYDTADFYGLGHSEVLLGKVFGDKKDVIIASKVGHRLDENDSIYVDYSYEYIVNSCEESLQRLQRDSIDFYQLHTAKLHHLEQGECIEAMEKLKKEGKIRYWGVSLNTYNPFPEANFIFENNTGHGLQVVLNIINQRSLDIIEKAQKKGMGIIARMPLQFGLLTGKFNEETRFEKDDHRYFRLKPSILKASLHALEDVWRLTEKYGVTKTELALSFILSFDGVSTVIPGIKTAEQAVKNTRGIVKLSEEDRDSIRSLFDTKFDNLLEQMKESES</sequence>
<gene>
    <name evidence="2" type="ORF">L6773_20215</name>
</gene>
<dbReference type="EMBL" id="JAKLWS010000049">
    <property type="protein sequence ID" value="MCG2590906.1"/>
    <property type="molecule type" value="Genomic_DNA"/>
</dbReference>
<proteinExistence type="predicted"/>
<feature type="domain" description="NADP-dependent oxidoreductase" evidence="1">
    <location>
        <begin position="16"/>
        <end position="314"/>
    </location>
</feature>
<dbReference type="CDD" id="cd19086">
    <property type="entry name" value="AKR_AKR11C1"/>
    <property type="match status" value="1"/>
</dbReference>